<dbReference type="Gene3D" id="2.120.10.80">
    <property type="entry name" value="Kelch-type beta propeller"/>
    <property type="match status" value="1"/>
</dbReference>
<dbReference type="Pfam" id="PF24681">
    <property type="entry name" value="Kelch_KLHDC2_KLHL20_DRC7"/>
    <property type="match status" value="1"/>
</dbReference>
<dbReference type="EMBL" id="JAPMOS010000097">
    <property type="protein sequence ID" value="KAJ4455668.1"/>
    <property type="molecule type" value="Genomic_DNA"/>
</dbReference>
<dbReference type="InterPro" id="IPR028994">
    <property type="entry name" value="Integrin_alpha_N"/>
</dbReference>
<name>A0ABQ8U8N7_9EUKA</name>
<sequence>MVIIYEKDASGAFKETVRKLPDTTLYHGLGGDVLLWGDNLFTVAIYFNYLRVYRRDSYSWKVRKDITFYDITDMSEGVGTSMAAWDTDLFVGAITHTCLGSPPRSGSVYVFRRDLGGPENWGLLQEILAYTPNGYFGHSLAAWGDSRGTRVMIAGGGAVYMYTKAACSLLNTVCFSAQINCSIRSNGTPLFTWLVLTICAHFLDWSGTAAVAGYYQLEQKIRSPDRTAGIGPGALLGDLAVLCAPSLSWGPYTNAGGCWLFERKSEGGTTAWVPTVSFRSAEPQTGALFGGRVALSSEAACANMTGKNSAGLSNDLTLLISAYNQTVNGVEMAGKVFVFRYTAEADPPCWVQITPTGSVPAPRYAHTASLVAATNRMYVFGGMGTSAAYNDMYSFDLHPNANCIKVPCTSLREVQVGLSKESLQPPPCLTHSWTALGPASRPPARSGHTMALDNTTAGAHLWVFGGYDPASAAVRSDLWRYDIAANTWTQIVPTLLPLGGGRVYAASICMGSALYFFGGITSGTSEILAETLMLFDTSPPALPRPVTAVLMSLMPDVLFGGATETMAFHTHQLVGDNPHPRWNTVFVPQAVPASAIDSTSATTATSCPCNGGPETCSCWRGVLFGGEGYWTGTGYPGPPCRTAPSSTTSGRSSWAELSASPDLGRGQGHHNMRCICANDLWLG</sequence>
<accession>A0ABQ8U8N7</accession>
<dbReference type="InterPro" id="IPR015915">
    <property type="entry name" value="Kelch-typ_b-propeller"/>
</dbReference>
<dbReference type="SUPFAM" id="SSF50965">
    <property type="entry name" value="Galactose oxidase, central domain"/>
    <property type="match status" value="1"/>
</dbReference>
<organism evidence="3 4">
    <name type="scientific">Paratrimastix pyriformis</name>
    <dbReference type="NCBI Taxonomy" id="342808"/>
    <lineage>
        <taxon>Eukaryota</taxon>
        <taxon>Metamonada</taxon>
        <taxon>Preaxostyla</taxon>
        <taxon>Paratrimastigidae</taxon>
        <taxon>Paratrimastix</taxon>
    </lineage>
</organism>
<evidence type="ECO:0000256" key="2">
    <source>
        <dbReference type="ARBA" id="ARBA00022737"/>
    </source>
</evidence>
<evidence type="ECO:0000313" key="4">
    <source>
        <dbReference type="Proteomes" id="UP001141327"/>
    </source>
</evidence>
<keyword evidence="1" id="KW-0880">Kelch repeat</keyword>
<gene>
    <name evidence="3" type="ORF">PAPYR_9316</name>
</gene>
<evidence type="ECO:0008006" key="5">
    <source>
        <dbReference type="Google" id="ProtNLM"/>
    </source>
</evidence>
<keyword evidence="2" id="KW-0677">Repeat</keyword>
<dbReference type="InterPro" id="IPR052124">
    <property type="entry name" value="Rab9_kelch_effector"/>
</dbReference>
<dbReference type="InterPro" id="IPR011043">
    <property type="entry name" value="Gal_Oxase/kelch_b-propeller"/>
</dbReference>
<comment type="caution">
    <text evidence="3">The sequence shown here is derived from an EMBL/GenBank/DDBJ whole genome shotgun (WGS) entry which is preliminary data.</text>
</comment>
<protein>
    <recommendedName>
        <fullName evidence="5">Kelch repeat protein</fullName>
    </recommendedName>
</protein>
<keyword evidence="4" id="KW-1185">Reference proteome</keyword>
<dbReference type="Proteomes" id="UP001141327">
    <property type="component" value="Unassembled WGS sequence"/>
</dbReference>
<dbReference type="PANTHER" id="PTHR46647:SF1">
    <property type="entry name" value="RAB9 EFFECTOR PROTEIN WITH KELCH MOTIFS"/>
    <property type="match status" value="1"/>
</dbReference>
<proteinExistence type="predicted"/>
<dbReference type="SUPFAM" id="SSF69318">
    <property type="entry name" value="Integrin alpha N-terminal domain"/>
    <property type="match status" value="1"/>
</dbReference>
<dbReference type="Gene3D" id="2.130.10.130">
    <property type="entry name" value="Integrin alpha, N-terminal"/>
    <property type="match status" value="1"/>
</dbReference>
<dbReference type="PANTHER" id="PTHR46647">
    <property type="entry name" value="RAB9 EFFECTOR PROTEIN WITH KELCH MOTIFS"/>
    <property type="match status" value="1"/>
</dbReference>
<reference evidence="3" key="1">
    <citation type="journal article" date="2022" name="bioRxiv">
        <title>Genomics of Preaxostyla Flagellates Illuminates Evolutionary Transitions and the Path Towards Mitochondrial Loss.</title>
        <authorList>
            <person name="Novak L.V.F."/>
            <person name="Treitli S.C."/>
            <person name="Pyrih J."/>
            <person name="Halakuc P."/>
            <person name="Pipaliya S.V."/>
            <person name="Vacek V."/>
            <person name="Brzon O."/>
            <person name="Soukal P."/>
            <person name="Eme L."/>
            <person name="Dacks J.B."/>
            <person name="Karnkowska A."/>
            <person name="Elias M."/>
            <person name="Hampl V."/>
        </authorList>
    </citation>
    <scope>NUCLEOTIDE SEQUENCE</scope>
    <source>
        <strain evidence="3">RCP-MX</strain>
    </source>
</reference>
<evidence type="ECO:0000256" key="1">
    <source>
        <dbReference type="ARBA" id="ARBA00022441"/>
    </source>
</evidence>
<dbReference type="SUPFAM" id="SSF117281">
    <property type="entry name" value="Kelch motif"/>
    <property type="match status" value="1"/>
</dbReference>
<evidence type="ECO:0000313" key="3">
    <source>
        <dbReference type="EMBL" id="KAJ4455668.1"/>
    </source>
</evidence>